<evidence type="ECO:0000313" key="1">
    <source>
        <dbReference type="EMBL" id="EYC28611.1"/>
    </source>
</evidence>
<dbReference type="AlphaFoldDB" id="A0A016VMT6"/>
<evidence type="ECO:0000313" key="2">
    <source>
        <dbReference type="Proteomes" id="UP000024635"/>
    </source>
</evidence>
<keyword evidence="2" id="KW-1185">Reference proteome</keyword>
<gene>
    <name evidence="1" type="primary">Acey_s0007.g3315</name>
    <name evidence="1" type="ORF">Y032_0007g3315</name>
</gene>
<proteinExistence type="predicted"/>
<organism evidence="1 2">
    <name type="scientific">Ancylostoma ceylanicum</name>
    <dbReference type="NCBI Taxonomy" id="53326"/>
    <lineage>
        <taxon>Eukaryota</taxon>
        <taxon>Metazoa</taxon>
        <taxon>Ecdysozoa</taxon>
        <taxon>Nematoda</taxon>
        <taxon>Chromadorea</taxon>
        <taxon>Rhabditida</taxon>
        <taxon>Rhabditina</taxon>
        <taxon>Rhabditomorpha</taxon>
        <taxon>Strongyloidea</taxon>
        <taxon>Ancylostomatidae</taxon>
        <taxon>Ancylostomatinae</taxon>
        <taxon>Ancylostoma</taxon>
    </lineage>
</organism>
<accession>A0A016VMT6</accession>
<dbReference type="EMBL" id="JARK01001343">
    <property type="protein sequence ID" value="EYC28611.1"/>
    <property type="molecule type" value="Genomic_DNA"/>
</dbReference>
<protein>
    <submittedName>
        <fullName evidence="1">Uncharacterized protein</fullName>
    </submittedName>
</protein>
<sequence>MRFYSRSFALVAMISQIHRLQSYAIYIFQILPYCNLSLNSSVDLYRMLRFVVLCALVAIACSQRNPQNNLDCGFSFTTICHH</sequence>
<reference evidence="2" key="1">
    <citation type="journal article" date="2015" name="Nat. Genet.">
        <title>The genome and transcriptome of the zoonotic hookworm Ancylostoma ceylanicum identify infection-specific gene families.</title>
        <authorList>
            <person name="Schwarz E.M."/>
            <person name="Hu Y."/>
            <person name="Antoshechkin I."/>
            <person name="Miller M.M."/>
            <person name="Sternberg P.W."/>
            <person name="Aroian R.V."/>
        </authorList>
    </citation>
    <scope>NUCLEOTIDE SEQUENCE</scope>
    <source>
        <strain evidence="2">HY135</strain>
    </source>
</reference>
<dbReference type="Proteomes" id="UP000024635">
    <property type="component" value="Unassembled WGS sequence"/>
</dbReference>
<name>A0A016VMT6_9BILA</name>
<comment type="caution">
    <text evidence="1">The sequence shown here is derived from an EMBL/GenBank/DDBJ whole genome shotgun (WGS) entry which is preliminary data.</text>
</comment>